<dbReference type="AlphaFoldDB" id="A0A2R4VY87"/>
<evidence type="ECO:0000256" key="11">
    <source>
        <dbReference type="ARBA" id="ARBA00047448"/>
    </source>
</evidence>
<comment type="similarity">
    <text evidence="2">Belongs to the desulfoferrodoxin family.</text>
</comment>
<feature type="binding site" evidence="12">
    <location>
        <position position="76"/>
    </location>
    <ligand>
        <name>Fe cation</name>
        <dbReference type="ChEBI" id="CHEBI:24875"/>
        <label>1</label>
    </ligand>
</feature>
<evidence type="ECO:0000256" key="7">
    <source>
        <dbReference type="ARBA" id="ARBA00022982"/>
    </source>
</evidence>
<sequence>MATEVLQIYKCETCGNIVMVLHSGVGQLVCCGNPMKLMEENTVDAAVEKHVPVIERKGKEVLVKVGSTPHPMTSSHWIEWIELHVDDSYVLIKRLSFNDKPEATFSLPTEPKSLMAREYCNLHGLWKSEG</sequence>
<reference evidence="15 16" key="1">
    <citation type="submission" date="2017-04" db="EMBL/GenBank/DDBJ databases">
        <title>Genomic insights into metabolism of Thermodesulfobium acidiphilum.</title>
        <authorList>
            <person name="Toshchakov S.V."/>
            <person name="Frolov E.N."/>
            <person name="Kublanov I.V."/>
            <person name="Samarov N.I."/>
            <person name="Novikov A."/>
            <person name="Lebedinsky A.V."/>
            <person name="Bonch-Osmolovskaya E.A."/>
            <person name="Chernyh N.A."/>
        </authorList>
    </citation>
    <scope>NUCLEOTIDE SEQUENCE [LARGE SCALE GENOMIC DNA]</scope>
    <source>
        <strain evidence="15 16">3127-1</strain>
    </source>
</reference>
<feature type="binding site" evidence="12">
    <location>
        <position position="14"/>
    </location>
    <ligand>
        <name>Fe cation</name>
        <dbReference type="ChEBI" id="CHEBI:24875"/>
        <label>1</label>
    </ligand>
</feature>
<protein>
    <recommendedName>
        <fullName evidence="4">Desulfoferrodoxin</fullName>
        <ecNumber evidence="3">1.15.1.2</ecNumber>
    </recommendedName>
    <alternativeName>
        <fullName evidence="10">Superoxide reductase</fullName>
    </alternativeName>
</protein>
<comment type="function">
    <text evidence="9">Catalyzes the one-electron reduction of superoxide anion radical to hydrogen peroxide at a nonheme ferrous iron center. Plays a fundamental role in case of oxidative stress via its superoxide detoxification activity.</text>
</comment>
<dbReference type="PANTHER" id="PTHR36541:SF1">
    <property type="entry name" value="SUPEROXIDE REDUCTASE-RELATED"/>
    <property type="match status" value="1"/>
</dbReference>
<keyword evidence="7" id="KW-0249">Electron transport</keyword>
<keyword evidence="6 12" id="KW-0479">Metal-binding</keyword>
<dbReference type="Pfam" id="PF01880">
    <property type="entry name" value="Desulfoferrodox"/>
    <property type="match status" value="1"/>
</dbReference>
<dbReference type="NCBIfam" id="TIGR00319">
    <property type="entry name" value="desulf_FeS4"/>
    <property type="match status" value="1"/>
</dbReference>
<dbReference type="NCBIfam" id="TIGR00332">
    <property type="entry name" value="neela_ferrous"/>
    <property type="match status" value="1"/>
</dbReference>
<evidence type="ECO:0000256" key="10">
    <source>
        <dbReference type="ARBA" id="ARBA00031398"/>
    </source>
</evidence>
<dbReference type="RefSeq" id="WP_108307895.1">
    <property type="nucleotide sequence ID" value="NZ_CP020921.1"/>
</dbReference>
<evidence type="ECO:0000313" key="15">
    <source>
        <dbReference type="EMBL" id="AWB09513.1"/>
    </source>
</evidence>
<feature type="binding site" evidence="12">
    <location>
        <position position="31"/>
    </location>
    <ligand>
        <name>Fe cation</name>
        <dbReference type="ChEBI" id="CHEBI:24875"/>
        <label>1</label>
    </ligand>
</feature>
<dbReference type="Proteomes" id="UP000244792">
    <property type="component" value="Chromosome"/>
</dbReference>
<evidence type="ECO:0000256" key="9">
    <source>
        <dbReference type="ARBA" id="ARBA00024690"/>
    </source>
</evidence>
<dbReference type="InterPro" id="IPR004793">
    <property type="entry name" value="Desulfoferrodoxin_rbo"/>
</dbReference>
<feature type="binding site" evidence="12">
    <location>
        <position position="11"/>
    </location>
    <ligand>
        <name>Fe cation</name>
        <dbReference type="ChEBI" id="CHEBI:24875"/>
        <label>1</label>
    </ligand>
</feature>
<proteinExistence type="inferred from homology"/>
<dbReference type="EC" id="1.15.1.2" evidence="3"/>
<dbReference type="InterPro" id="IPR051233">
    <property type="entry name" value="Desulfoferrodoxin_SOR"/>
</dbReference>
<evidence type="ECO:0000256" key="2">
    <source>
        <dbReference type="ARBA" id="ARBA00005941"/>
    </source>
</evidence>
<dbReference type="InterPro" id="IPR004462">
    <property type="entry name" value="Desulfoferrodoxin_N"/>
</dbReference>
<comment type="cofactor">
    <cofactor evidence="1">
        <name>Cu(2+)</name>
        <dbReference type="ChEBI" id="CHEBI:29036"/>
    </cofactor>
</comment>
<evidence type="ECO:0000256" key="5">
    <source>
        <dbReference type="ARBA" id="ARBA00022448"/>
    </source>
</evidence>
<comment type="cofactor">
    <cofactor evidence="12">
        <name>Fe(3+)</name>
        <dbReference type="ChEBI" id="CHEBI:29034"/>
    </cofactor>
    <text evidence="12">Binds 1 Fe(3+) ion per subunit. The iron ion 1 is coordinated via 4 cysteine residues.</text>
</comment>
<feature type="binding site" evidence="12">
    <location>
        <position position="120"/>
    </location>
    <ligand>
        <name>Fe cation</name>
        <dbReference type="ChEBI" id="CHEBI:24875"/>
        <label>1</label>
    </ligand>
</feature>
<keyword evidence="16" id="KW-1185">Reference proteome</keyword>
<keyword evidence="5" id="KW-0813">Transport</keyword>
<evidence type="ECO:0000256" key="6">
    <source>
        <dbReference type="ARBA" id="ARBA00022723"/>
    </source>
</evidence>
<dbReference type="GO" id="GO:0005506">
    <property type="term" value="F:iron ion binding"/>
    <property type="evidence" value="ECO:0007669"/>
    <property type="project" value="InterPro"/>
</dbReference>
<feature type="binding site" evidence="12">
    <location>
        <position position="123"/>
    </location>
    <ligand>
        <name>Fe cation</name>
        <dbReference type="ChEBI" id="CHEBI:24875"/>
        <label>1</label>
    </ligand>
</feature>
<gene>
    <name evidence="15" type="ORF">TDSAC_0126</name>
</gene>
<evidence type="ECO:0000256" key="3">
    <source>
        <dbReference type="ARBA" id="ARBA00012679"/>
    </source>
</evidence>
<evidence type="ECO:0000256" key="4">
    <source>
        <dbReference type="ARBA" id="ARBA00014839"/>
    </source>
</evidence>
<dbReference type="NCBIfam" id="TIGR00320">
    <property type="entry name" value="dfx_rbo"/>
    <property type="match status" value="1"/>
</dbReference>
<feature type="binding site" evidence="12">
    <location>
        <position position="50"/>
    </location>
    <ligand>
        <name>Fe cation</name>
        <dbReference type="ChEBI" id="CHEBI:24875"/>
        <label>1</label>
    </ligand>
</feature>
<evidence type="ECO:0000256" key="12">
    <source>
        <dbReference type="PIRSR" id="PIRSR604793-1"/>
    </source>
</evidence>
<dbReference type="CDD" id="cd00974">
    <property type="entry name" value="DSRD"/>
    <property type="match status" value="1"/>
</dbReference>
<evidence type="ECO:0000259" key="13">
    <source>
        <dbReference type="Pfam" id="PF01880"/>
    </source>
</evidence>
<dbReference type="EMBL" id="CP020921">
    <property type="protein sequence ID" value="AWB09513.1"/>
    <property type="molecule type" value="Genomic_DNA"/>
</dbReference>
<dbReference type="InterPro" id="IPR038094">
    <property type="entry name" value="Desulfoferrodoxin_N_sf"/>
</dbReference>
<feature type="binding site" evidence="12">
    <location>
        <position position="70"/>
    </location>
    <ligand>
        <name>Fe cation</name>
        <dbReference type="ChEBI" id="CHEBI:24875"/>
        <label>1</label>
    </ligand>
</feature>
<organism evidence="15 16">
    <name type="scientific">Thermodesulfobium acidiphilum</name>
    <dbReference type="NCBI Taxonomy" id="1794699"/>
    <lineage>
        <taxon>Bacteria</taxon>
        <taxon>Pseudomonadati</taxon>
        <taxon>Thermodesulfobiota</taxon>
        <taxon>Thermodesulfobiia</taxon>
        <taxon>Thermodesulfobiales</taxon>
        <taxon>Thermodesulfobiaceae</taxon>
        <taxon>Thermodesulfobium</taxon>
    </lineage>
</organism>
<evidence type="ECO:0000313" key="16">
    <source>
        <dbReference type="Proteomes" id="UP000244792"/>
    </source>
</evidence>
<dbReference type="CDD" id="cd00524">
    <property type="entry name" value="SORL"/>
    <property type="match status" value="1"/>
</dbReference>
<dbReference type="InterPro" id="IPR036073">
    <property type="entry name" value="Desulfoferrodoxin_Fe-bd_dom_sf"/>
</dbReference>
<dbReference type="OrthoDB" id="9814936at2"/>
<dbReference type="InterPro" id="IPR002742">
    <property type="entry name" value="Desulfoferrodoxin_Fe-bd_dom"/>
</dbReference>
<dbReference type="KEGG" id="taci:TDSAC_0126"/>
<dbReference type="SUPFAM" id="SSF57802">
    <property type="entry name" value="Rubredoxin-like"/>
    <property type="match status" value="1"/>
</dbReference>
<comment type="catalytic activity">
    <reaction evidence="11">
        <text>reduced [rubredoxin] + superoxide + 2 H(+) = oxidized [rubredoxin] + H2O2</text>
        <dbReference type="Rhea" id="RHEA:21324"/>
        <dbReference type="Rhea" id="RHEA-COMP:10302"/>
        <dbReference type="Rhea" id="RHEA-COMP:10303"/>
        <dbReference type="ChEBI" id="CHEBI:15378"/>
        <dbReference type="ChEBI" id="CHEBI:16240"/>
        <dbReference type="ChEBI" id="CHEBI:18421"/>
        <dbReference type="ChEBI" id="CHEBI:29033"/>
        <dbReference type="ChEBI" id="CHEBI:29034"/>
        <dbReference type="EC" id="1.15.1.2"/>
    </reaction>
</comment>
<evidence type="ECO:0000256" key="1">
    <source>
        <dbReference type="ARBA" id="ARBA00001973"/>
    </source>
</evidence>
<dbReference type="Gene3D" id="2.20.28.100">
    <property type="entry name" value="Desulphoferrodoxin, N-terminal domain"/>
    <property type="match status" value="1"/>
</dbReference>
<dbReference type="GO" id="GO:0050605">
    <property type="term" value="F:superoxide reductase activity"/>
    <property type="evidence" value="ECO:0007669"/>
    <property type="project" value="UniProtKB-EC"/>
</dbReference>
<evidence type="ECO:0000256" key="8">
    <source>
        <dbReference type="ARBA" id="ARBA00023004"/>
    </source>
</evidence>
<keyword evidence="8 12" id="KW-0408">Iron</keyword>
<name>A0A2R4VY87_THEAF</name>
<feature type="domain" description="Desulfoferrodoxin ferrous iron-binding" evidence="13">
    <location>
        <begin position="43"/>
        <end position="128"/>
    </location>
</feature>
<dbReference type="Pfam" id="PF06397">
    <property type="entry name" value="Desulfoferrod_N"/>
    <property type="match status" value="1"/>
</dbReference>
<comment type="cofactor">
    <cofactor evidence="12">
        <name>Fe(2+)</name>
        <dbReference type="ChEBI" id="CHEBI:29033"/>
    </cofactor>
    <text evidence="12">Binds 1 Fe(2+) ion per subunit. The iron ion 2 is coordinated via four histidines and one cysteine residue.</text>
</comment>
<dbReference type="Gene3D" id="2.60.40.730">
    <property type="entry name" value="SOR catalytic domain"/>
    <property type="match status" value="1"/>
</dbReference>
<dbReference type="PANTHER" id="PTHR36541">
    <property type="entry name" value="SUPEROXIDE REDUCTASE-RELATED"/>
    <property type="match status" value="1"/>
</dbReference>
<evidence type="ECO:0000259" key="14">
    <source>
        <dbReference type="Pfam" id="PF06397"/>
    </source>
</evidence>
<dbReference type="SUPFAM" id="SSF49367">
    <property type="entry name" value="Superoxide reductase-like"/>
    <property type="match status" value="1"/>
</dbReference>
<feature type="domain" description="Desulfoferrodoxin N-terminal" evidence="14">
    <location>
        <begin position="3"/>
        <end position="38"/>
    </location>
</feature>
<dbReference type="GO" id="GO:0019430">
    <property type="term" value="P:removal of superoxide radicals"/>
    <property type="evidence" value="ECO:0007669"/>
    <property type="project" value="InterPro"/>
</dbReference>
<feature type="binding site" evidence="12">
    <location>
        <position position="30"/>
    </location>
    <ligand>
        <name>Fe cation</name>
        <dbReference type="ChEBI" id="CHEBI:24875"/>
        <label>1</label>
    </ligand>
</feature>
<accession>A0A2R4VY87</accession>